<reference evidence="9 10" key="1">
    <citation type="submission" date="2017-07" db="EMBL/GenBank/DDBJ databases">
        <title>An improved, manually edited Actinidia chinensis var. chinensis (kiwifruit) genome highlights the challenges associated with draft genomes and gene prediction in plants.</title>
        <authorList>
            <person name="Pilkington S."/>
            <person name="Crowhurst R."/>
            <person name="Hilario E."/>
            <person name="Nardozza S."/>
            <person name="Fraser L."/>
            <person name="Peng Y."/>
            <person name="Gunaseelan K."/>
            <person name="Simpson R."/>
            <person name="Tahir J."/>
            <person name="Deroles S."/>
            <person name="Templeton K."/>
            <person name="Luo Z."/>
            <person name="Davy M."/>
            <person name="Cheng C."/>
            <person name="Mcneilage M."/>
            <person name="Scaglione D."/>
            <person name="Liu Y."/>
            <person name="Zhang Q."/>
            <person name="Datson P."/>
            <person name="De Silva N."/>
            <person name="Gardiner S."/>
            <person name="Bassett H."/>
            <person name="Chagne D."/>
            <person name="Mccallum J."/>
            <person name="Dzierzon H."/>
            <person name="Deng C."/>
            <person name="Wang Y.-Y."/>
            <person name="Barron N."/>
            <person name="Manako K."/>
            <person name="Bowen J."/>
            <person name="Foster T."/>
            <person name="Erridge Z."/>
            <person name="Tiffin H."/>
            <person name="Waite C."/>
            <person name="Davies K."/>
            <person name="Grierson E."/>
            <person name="Laing W."/>
            <person name="Kirk R."/>
            <person name="Chen X."/>
            <person name="Wood M."/>
            <person name="Montefiori M."/>
            <person name="Brummell D."/>
            <person name="Schwinn K."/>
            <person name="Catanach A."/>
            <person name="Fullerton C."/>
            <person name="Li D."/>
            <person name="Meiyalaghan S."/>
            <person name="Nieuwenhuizen N."/>
            <person name="Read N."/>
            <person name="Prakash R."/>
            <person name="Hunter D."/>
            <person name="Zhang H."/>
            <person name="Mckenzie M."/>
            <person name="Knabel M."/>
            <person name="Harris A."/>
            <person name="Allan A."/>
            <person name="Chen A."/>
            <person name="Janssen B."/>
            <person name="Plunkett B."/>
            <person name="Dwamena C."/>
            <person name="Voogd C."/>
            <person name="Leif D."/>
            <person name="Lafferty D."/>
            <person name="Souleyre E."/>
            <person name="Varkonyi-Gasic E."/>
            <person name="Gambi F."/>
            <person name="Hanley J."/>
            <person name="Yao J.-L."/>
            <person name="Cheung J."/>
            <person name="David K."/>
            <person name="Warren B."/>
            <person name="Marsh K."/>
            <person name="Snowden K."/>
            <person name="Lin-Wang K."/>
            <person name="Brian L."/>
            <person name="Martinez-Sanchez M."/>
            <person name="Wang M."/>
            <person name="Ileperuma N."/>
            <person name="Macnee N."/>
            <person name="Campin R."/>
            <person name="Mcatee P."/>
            <person name="Drummond R."/>
            <person name="Espley R."/>
            <person name="Ireland H."/>
            <person name="Wu R."/>
            <person name="Atkinson R."/>
            <person name="Karunairetnam S."/>
            <person name="Bulley S."/>
            <person name="Chunkath S."/>
            <person name="Hanley Z."/>
            <person name="Storey R."/>
            <person name="Thrimawithana A."/>
            <person name="Thomson S."/>
            <person name="David C."/>
            <person name="Testolin R."/>
        </authorList>
    </citation>
    <scope>NUCLEOTIDE SEQUENCE [LARGE SCALE GENOMIC DNA]</scope>
    <source>
        <strain evidence="10">cv. Red5</strain>
        <tissue evidence="9">Young leaf</tissue>
    </source>
</reference>
<evidence type="ECO:0000256" key="7">
    <source>
        <dbReference type="SAM" id="Phobius"/>
    </source>
</evidence>
<dbReference type="GO" id="GO:0016757">
    <property type="term" value="F:glycosyltransferase activity"/>
    <property type="evidence" value="ECO:0007669"/>
    <property type="project" value="UniProtKB-KW"/>
</dbReference>
<evidence type="ECO:0000313" key="10">
    <source>
        <dbReference type="Proteomes" id="UP000241394"/>
    </source>
</evidence>
<protein>
    <submittedName>
        <fullName evidence="9">Glycosyltransferase</fullName>
    </submittedName>
</protein>
<evidence type="ECO:0000256" key="2">
    <source>
        <dbReference type="ARBA" id="ARBA00010271"/>
    </source>
</evidence>
<keyword evidence="7" id="KW-0812">Transmembrane</keyword>
<proteinExistence type="inferred from homology"/>
<dbReference type="PANTHER" id="PTHR11062">
    <property type="entry name" value="EXOSTOSIN HEPARAN SULFATE GLYCOSYLTRANSFERASE -RELATED"/>
    <property type="match status" value="1"/>
</dbReference>
<dbReference type="InterPro" id="IPR004263">
    <property type="entry name" value="Exostosin"/>
</dbReference>
<comment type="caution">
    <text evidence="9">The sequence shown here is derived from an EMBL/GenBank/DDBJ whole genome shotgun (WGS) entry which is preliminary data.</text>
</comment>
<dbReference type="EMBL" id="NKQK01000020">
    <property type="protein sequence ID" value="PSS01912.1"/>
    <property type="molecule type" value="Genomic_DNA"/>
</dbReference>
<organism evidence="9 10">
    <name type="scientific">Actinidia chinensis var. chinensis</name>
    <name type="common">Chinese soft-hair kiwi</name>
    <dbReference type="NCBI Taxonomy" id="1590841"/>
    <lineage>
        <taxon>Eukaryota</taxon>
        <taxon>Viridiplantae</taxon>
        <taxon>Streptophyta</taxon>
        <taxon>Embryophyta</taxon>
        <taxon>Tracheophyta</taxon>
        <taxon>Spermatophyta</taxon>
        <taxon>Magnoliopsida</taxon>
        <taxon>eudicotyledons</taxon>
        <taxon>Gunneridae</taxon>
        <taxon>Pentapetalae</taxon>
        <taxon>asterids</taxon>
        <taxon>Ericales</taxon>
        <taxon>Actinidiaceae</taxon>
        <taxon>Actinidia</taxon>
    </lineage>
</organism>
<keyword evidence="7" id="KW-1133">Transmembrane helix</keyword>
<evidence type="ECO:0000256" key="6">
    <source>
        <dbReference type="SAM" id="MobiDB-lite"/>
    </source>
</evidence>
<dbReference type="InParanoid" id="A0A2R6Q4V5"/>
<gene>
    <name evidence="9" type="ORF">CEY00_Acc23269</name>
</gene>
<accession>A0A2R6Q4V5</accession>
<feature type="domain" description="Exostosin GT47" evidence="8">
    <location>
        <begin position="327"/>
        <end position="605"/>
    </location>
</feature>
<dbReference type="Gramene" id="PSS01912">
    <property type="protein sequence ID" value="PSS01912"/>
    <property type="gene ID" value="CEY00_Acc23269"/>
</dbReference>
<dbReference type="AlphaFoldDB" id="A0A2R6Q4V5"/>
<keyword evidence="3" id="KW-0328">Glycosyltransferase</keyword>
<sequence>MLNYNMEIGAQFQRLCHVQMRRFLFIIGVIGSIVVLFQILVLPYKSYLSTISHATTGSALVKVEHVTLSNSSKLTSIDVVHEVVNNSLASDSEDKARDEAEMEGMEKDYNLLSDDDGDKDSSLEIAGEGQSLTEITSESNLDLDKSLVMRNVTKIDNSYDRGTGLEDQLGPMGQIKESDKHSMLNKSQETNTFSVPGEVQNRSGEISSAHDDTQLVETQFKRANNGLLQQDSASRSNSSLVSGNLFMNKKRIKPTSISQMNLLLLRSTYASKSMGPQWSSPRDRELRFARSQIENAPIIKNDQEIYASLFRNYSMFKRSYELMEWMLKVYIYNEGDKPIFHMPNLRGIYASEGWFMKLIKGSKQFVTRNPRKAHLFYLPFSSKRLRATLNAETFAREKVLENYLKNYRNIIAKKYRFWKRAGGADHFLVACHDWAPQITNLYMGSCIRALCNANVARDFKIGKDISLPVTNIPNSQDPQKNLGGKPASERPILVFFAGGMHGYLRPILLQFWENKEPDMKIFGPMPRDIEGKTQYREYMKSSKYCISARGYEVHTPRIVEAIYYECVPVIISDNYVPPFFGVLDWEAFSVFILQKDVPNLRNILLSIPEEKYLVMQQRVKMVQRHFLWHKRPVKYDLFHMILHSVWYNRVFQVKL</sequence>
<evidence type="ECO:0000256" key="3">
    <source>
        <dbReference type="ARBA" id="ARBA00022676"/>
    </source>
</evidence>
<evidence type="ECO:0000256" key="1">
    <source>
        <dbReference type="ARBA" id="ARBA00004323"/>
    </source>
</evidence>
<keyword evidence="4" id="KW-0735">Signal-anchor</keyword>
<reference evidence="10" key="2">
    <citation type="journal article" date="2018" name="BMC Genomics">
        <title>A manually annotated Actinidia chinensis var. chinensis (kiwifruit) genome highlights the challenges associated with draft genomes and gene prediction in plants.</title>
        <authorList>
            <person name="Pilkington S.M."/>
            <person name="Crowhurst R."/>
            <person name="Hilario E."/>
            <person name="Nardozza S."/>
            <person name="Fraser L."/>
            <person name="Peng Y."/>
            <person name="Gunaseelan K."/>
            <person name="Simpson R."/>
            <person name="Tahir J."/>
            <person name="Deroles S.C."/>
            <person name="Templeton K."/>
            <person name="Luo Z."/>
            <person name="Davy M."/>
            <person name="Cheng C."/>
            <person name="McNeilage M."/>
            <person name="Scaglione D."/>
            <person name="Liu Y."/>
            <person name="Zhang Q."/>
            <person name="Datson P."/>
            <person name="De Silva N."/>
            <person name="Gardiner S.E."/>
            <person name="Bassett H."/>
            <person name="Chagne D."/>
            <person name="McCallum J."/>
            <person name="Dzierzon H."/>
            <person name="Deng C."/>
            <person name="Wang Y.Y."/>
            <person name="Barron L."/>
            <person name="Manako K."/>
            <person name="Bowen J."/>
            <person name="Foster T.M."/>
            <person name="Erridge Z.A."/>
            <person name="Tiffin H."/>
            <person name="Waite C.N."/>
            <person name="Davies K.M."/>
            <person name="Grierson E.P."/>
            <person name="Laing W.A."/>
            <person name="Kirk R."/>
            <person name="Chen X."/>
            <person name="Wood M."/>
            <person name="Montefiori M."/>
            <person name="Brummell D.A."/>
            <person name="Schwinn K.E."/>
            <person name="Catanach A."/>
            <person name="Fullerton C."/>
            <person name="Li D."/>
            <person name="Meiyalaghan S."/>
            <person name="Nieuwenhuizen N."/>
            <person name="Read N."/>
            <person name="Prakash R."/>
            <person name="Hunter D."/>
            <person name="Zhang H."/>
            <person name="McKenzie M."/>
            <person name="Knabel M."/>
            <person name="Harris A."/>
            <person name="Allan A.C."/>
            <person name="Gleave A."/>
            <person name="Chen A."/>
            <person name="Janssen B.J."/>
            <person name="Plunkett B."/>
            <person name="Ampomah-Dwamena C."/>
            <person name="Voogd C."/>
            <person name="Leif D."/>
            <person name="Lafferty D."/>
            <person name="Souleyre E.J.F."/>
            <person name="Varkonyi-Gasic E."/>
            <person name="Gambi F."/>
            <person name="Hanley J."/>
            <person name="Yao J.L."/>
            <person name="Cheung J."/>
            <person name="David K.M."/>
            <person name="Warren B."/>
            <person name="Marsh K."/>
            <person name="Snowden K.C."/>
            <person name="Lin-Wang K."/>
            <person name="Brian L."/>
            <person name="Martinez-Sanchez M."/>
            <person name="Wang M."/>
            <person name="Ileperuma N."/>
            <person name="Macnee N."/>
            <person name="Campin R."/>
            <person name="McAtee P."/>
            <person name="Drummond R.S.M."/>
            <person name="Espley R.V."/>
            <person name="Ireland H.S."/>
            <person name="Wu R."/>
            <person name="Atkinson R.G."/>
            <person name="Karunairetnam S."/>
            <person name="Bulley S."/>
            <person name="Chunkath S."/>
            <person name="Hanley Z."/>
            <person name="Storey R."/>
            <person name="Thrimawithana A.H."/>
            <person name="Thomson S."/>
            <person name="David C."/>
            <person name="Testolin R."/>
            <person name="Huang H."/>
            <person name="Hellens R.P."/>
            <person name="Schaffer R.J."/>
        </authorList>
    </citation>
    <scope>NUCLEOTIDE SEQUENCE [LARGE SCALE GENOMIC DNA]</scope>
    <source>
        <strain evidence="10">cv. Red5</strain>
    </source>
</reference>
<dbReference type="OMA" id="SYELMEW"/>
<dbReference type="FunCoup" id="A0A2R6Q4V5">
    <property type="interactions" value="53"/>
</dbReference>
<dbReference type="OrthoDB" id="1924787at2759"/>
<dbReference type="Proteomes" id="UP000241394">
    <property type="component" value="Chromosome LG20"/>
</dbReference>
<evidence type="ECO:0000313" key="9">
    <source>
        <dbReference type="EMBL" id="PSS01912.1"/>
    </source>
</evidence>
<feature type="region of interest" description="Disordered" evidence="6">
    <location>
        <begin position="111"/>
        <end position="130"/>
    </location>
</feature>
<dbReference type="Pfam" id="PF03016">
    <property type="entry name" value="Exostosin_GT47"/>
    <property type="match status" value="1"/>
</dbReference>
<evidence type="ECO:0000256" key="4">
    <source>
        <dbReference type="ARBA" id="ARBA00022968"/>
    </source>
</evidence>
<comment type="similarity">
    <text evidence="2">Belongs to the glycosyltransferase 47 family.</text>
</comment>
<evidence type="ECO:0000259" key="8">
    <source>
        <dbReference type="Pfam" id="PF03016"/>
    </source>
</evidence>
<keyword evidence="10" id="KW-1185">Reference proteome</keyword>
<keyword evidence="9" id="KW-0808">Transferase</keyword>
<feature type="transmembrane region" description="Helical" evidence="7">
    <location>
        <begin position="23"/>
        <end position="44"/>
    </location>
</feature>
<dbReference type="PANTHER" id="PTHR11062:SF77">
    <property type="entry name" value="GLYCOSYLTRANSFERASE FAMILY EXOSTOSIN PROTEIN"/>
    <property type="match status" value="1"/>
</dbReference>
<dbReference type="InterPro" id="IPR040911">
    <property type="entry name" value="Exostosin_GT47"/>
</dbReference>
<evidence type="ECO:0000256" key="5">
    <source>
        <dbReference type="ARBA" id="ARBA00023034"/>
    </source>
</evidence>
<comment type="subcellular location">
    <subcellularLocation>
        <location evidence="1">Golgi apparatus membrane</location>
        <topology evidence="1">Single-pass type II membrane protein</topology>
    </subcellularLocation>
</comment>
<keyword evidence="5" id="KW-0333">Golgi apparatus</keyword>
<name>A0A2R6Q4V5_ACTCC</name>
<dbReference type="GO" id="GO:0000139">
    <property type="term" value="C:Golgi membrane"/>
    <property type="evidence" value="ECO:0007669"/>
    <property type="project" value="UniProtKB-SubCell"/>
</dbReference>
<dbReference type="STRING" id="1590841.A0A2R6Q4V5"/>
<keyword evidence="7" id="KW-0472">Membrane</keyword>